<feature type="non-terminal residue" evidence="2">
    <location>
        <position position="142"/>
    </location>
</feature>
<dbReference type="Pfam" id="PF13360">
    <property type="entry name" value="PQQ_2"/>
    <property type="match status" value="1"/>
</dbReference>
<protein>
    <recommendedName>
        <fullName evidence="1">Pyrrolo-quinoline quinone repeat domain-containing protein</fullName>
    </recommendedName>
</protein>
<organism evidence="2">
    <name type="scientific">marine metagenome</name>
    <dbReference type="NCBI Taxonomy" id="408172"/>
    <lineage>
        <taxon>unclassified sequences</taxon>
        <taxon>metagenomes</taxon>
        <taxon>ecological metagenomes</taxon>
    </lineage>
</organism>
<evidence type="ECO:0000313" key="2">
    <source>
        <dbReference type="EMBL" id="SVD15545.1"/>
    </source>
</evidence>
<dbReference type="Gene3D" id="2.130.10.10">
    <property type="entry name" value="YVTN repeat-like/Quinoprotein amine dehydrogenase"/>
    <property type="match status" value="1"/>
</dbReference>
<dbReference type="InterPro" id="IPR002372">
    <property type="entry name" value="PQQ_rpt_dom"/>
</dbReference>
<accession>A0A382T1B6</accession>
<dbReference type="InterPro" id="IPR011047">
    <property type="entry name" value="Quinoprotein_ADH-like_sf"/>
</dbReference>
<name>A0A382T1B6_9ZZZZ</name>
<evidence type="ECO:0000259" key="1">
    <source>
        <dbReference type="Pfam" id="PF13360"/>
    </source>
</evidence>
<proteinExistence type="predicted"/>
<dbReference type="InterPro" id="IPR015943">
    <property type="entry name" value="WD40/YVTN_repeat-like_dom_sf"/>
</dbReference>
<dbReference type="EMBL" id="UINC01132925">
    <property type="protein sequence ID" value="SVD15545.1"/>
    <property type="molecule type" value="Genomic_DNA"/>
</dbReference>
<feature type="domain" description="Pyrrolo-quinoline quinone repeat" evidence="1">
    <location>
        <begin position="60"/>
        <end position="117"/>
    </location>
</feature>
<reference evidence="2" key="1">
    <citation type="submission" date="2018-05" db="EMBL/GenBank/DDBJ databases">
        <authorList>
            <person name="Lanie J.A."/>
            <person name="Ng W.-L."/>
            <person name="Kazmierczak K.M."/>
            <person name="Andrzejewski T.M."/>
            <person name="Davidsen T.M."/>
            <person name="Wayne K.J."/>
            <person name="Tettelin H."/>
            <person name="Glass J.I."/>
            <person name="Rusch D."/>
            <person name="Podicherti R."/>
            <person name="Tsui H.-C.T."/>
            <person name="Winkler M.E."/>
        </authorList>
    </citation>
    <scope>NUCLEOTIDE SEQUENCE</scope>
</reference>
<dbReference type="PANTHER" id="PTHR34512">
    <property type="entry name" value="CELL SURFACE PROTEIN"/>
    <property type="match status" value="1"/>
</dbReference>
<dbReference type="AlphaFoldDB" id="A0A382T1B6"/>
<dbReference type="PANTHER" id="PTHR34512:SF30">
    <property type="entry name" value="OUTER MEMBRANE PROTEIN ASSEMBLY FACTOR BAMB"/>
    <property type="match status" value="1"/>
</dbReference>
<sequence length="142" mass="15465">MSTSLNFTIGTKLLALSTLCCLAWGISSFGQSFPQPDDWPWWRGSSHVGVATAGQTPPTSWSETKNVVWKTPVPGRGHGTPIVVGNQVVLCTADEAKEIQSVLCFDRSTGKRLWQTKIHEGRFMRRNKKASQASGSLACDGE</sequence>
<gene>
    <name evidence="2" type="ORF">METZ01_LOCUS368399</name>
</gene>
<dbReference type="SUPFAM" id="SSF50998">
    <property type="entry name" value="Quinoprotein alcohol dehydrogenase-like"/>
    <property type="match status" value="1"/>
</dbReference>